<dbReference type="PATRIC" id="fig|480391.4.peg.1735"/>
<keyword evidence="2" id="KW-1185">Reference proteome</keyword>
<dbReference type="Proteomes" id="UP000051249">
    <property type="component" value="Unassembled WGS sequence"/>
</dbReference>
<dbReference type="AlphaFoldDB" id="A0A0R2NIK2"/>
<comment type="caution">
    <text evidence="1">The sequence shown here is derived from an EMBL/GenBank/DDBJ whole genome shotgun (WGS) entry which is preliminary data.</text>
</comment>
<proteinExistence type="predicted"/>
<dbReference type="EMBL" id="JQCQ01000008">
    <property type="protein sequence ID" value="KRO25617.1"/>
    <property type="molecule type" value="Genomic_DNA"/>
</dbReference>
<sequence>MYYSTKTLGELILNLGDFKTSVSELDPKLYLIAHFDDDLSIQDFENRESELKIIFNLGTENSKITLSDFMESTTDIDPKTNLYIQSDTNIRLIFGYHLRGEKLILE</sequence>
<evidence type="ECO:0000313" key="1">
    <source>
        <dbReference type="EMBL" id="KRO25617.1"/>
    </source>
</evidence>
<name>A0A0R2NIK2_9LACO</name>
<gene>
    <name evidence="1" type="ORF">IV88_GL001698</name>
</gene>
<organism evidence="1 2">
    <name type="scientific">Pediococcus argentinicus</name>
    <dbReference type="NCBI Taxonomy" id="480391"/>
    <lineage>
        <taxon>Bacteria</taxon>
        <taxon>Bacillati</taxon>
        <taxon>Bacillota</taxon>
        <taxon>Bacilli</taxon>
        <taxon>Lactobacillales</taxon>
        <taxon>Lactobacillaceae</taxon>
        <taxon>Pediococcus</taxon>
    </lineage>
</organism>
<accession>A0A0R2NIK2</accession>
<reference evidence="1 2" key="1">
    <citation type="journal article" date="2015" name="Genome Announc.">
        <title>Expanding the biotechnology potential of lactobacilli through comparative genomics of 213 strains and associated genera.</title>
        <authorList>
            <person name="Sun Z."/>
            <person name="Harris H.M."/>
            <person name="McCann A."/>
            <person name="Guo C."/>
            <person name="Argimon S."/>
            <person name="Zhang W."/>
            <person name="Yang X."/>
            <person name="Jeffery I.B."/>
            <person name="Cooney J.C."/>
            <person name="Kagawa T.F."/>
            <person name="Liu W."/>
            <person name="Song Y."/>
            <person name="Salvetti E."/>
            <person name="Wrobel A."/>
            <person name="Rasinkangas P."/>
            <person name="Parkhill J."/>
            <person name="Rea M.C."/>
            <person name="O'Sullivan O."/>
            <person name="Ritari J."/>
            <person name="Douillard F.P."/>
            <person name="Paul Ross R."/>
            <person name="Yang R."/>
            <person name="Briner A.E."/>
            <person name="Felis G.E."/>
            <person name="de Vos W.M."/>
            <person name="Barrangou R."/>
            <person name="Klaenhammer T.R."/>
            <person name="Caufield P.W."/>
            <person name="Cui Y."/>
            <person name="Zhang H."/>
            <person name="O'Toole P.W."/>
        </authorList>
    </citation>
    <scope>NUCLEOTIDE SEQUENCE [LARGE SCALE GENOMIC DNA]</scope>
    <source>
        <strain evidence="1 2">DSM 23026</strain>
    </source>
</reference>
<evidence type="ECO:0000313" key="2">
    <source>
        <dbReference type="Proteomes" id="UP000051249"/>
    </source>
</evidence>
<protein>
    <submittedName>
        <fullName evidence="1">Uncharacterized protein</fullName>
    </submittedName>
</protein>